<gene>
    <name evidence="2" type="primary">ABSGL_09839.1 scaffold 11641</name>
</gene>
<name>A0A163K3J4_ABSGL</name>
<protein>
    <recommendedName>
        <fullName evidence="4">Endonuclease/exonuclease/phosphatase domain-containing protein</fullName>
    </recommendedName>
</protein>
<feature type="region of interest" description="Disordered" evidence="1">
    <location>
        <begin position="167"/>
        <end position="186"/>
    </location>
</feature>
<feature type="compositionally biased region" description="Polar residues" evidence="1">
    <location>
        <begin position="21"/>
        <end position="49"/>
    </location>
</feature>
<accession>A0A163K3J4</accession>
<dbReference type="InParanoid" id="A0A163K3J4"/>
<sequence>MAFTKKLSRLLHNSPSTLIYSSSPKPGFNHPTSSTLTGNNITPTASNPHPSARHPHTLPLSPSIIGSRDSYGHSAMVILNTIICGDLNGRLMETLSDTMTNTCGRLMKDWLQLNDILLWNELLAKGQPAVTRQFKAISHWVPITNSSTSPSAPKVASDPQEVPWIKSFASPSSAASTGSRTRPAPP</sequence>
<proteinExistence type="predicted"/>
<dbReference type="AlphaFoldDB" id="A0A163K3J4"/>
<reference evidence="2" key="1">
    <citation type="submission" date="2016-04" db="EMBL/GenBank/DDBJ databases">
        <authorList>
            <person name="Evans L.H."/>
            <person name="Alamgir A."/>
            <person name="Owens N."/>
            <person name="Weber N.D."/>
            <person name="Virtaneva K."/>
            <person name="Barbian K."/>
            <person name="Babar A."/>
            <person name="Rosenke K."/>
        </authorList>
    </citation>
    <scope>NUCLEOTIDE SEQUENCE [LARGE SCALE GENOMIC DNA]</scope>
    <source>
        <strain evidence="2">CBS 101.48</strain>
    </source>
</reference>
<organism evidence="2">
    <name type="scientific">Absidia glauca</name>
    <name type="common">Pin mould</name>
    <dbReference type="NCBI Taxonomy" id="4829"/>
    <lineage>
        <taxon>Eukaryota</taxon>
        <taxon>Fungi</taxon>
        <taxon>Fungi incertae sedis</taxon>
        <taxon>Mucoromycota</taxon>
        <taxon>Mucoromycotina</taxon>
        <taxon>Mucoromycetes</taxon>
        <taxon>Mucorales</taxon>
        <taxon>Cunninghamellaceae</taxon>
        <taxon>Absidia</taxon>
    </lineage>
</organism>
<feature type="compositionally biased region" description="Polar residues" evidence="1">
    <location>
        <begin position="169"/>
        <end position="180"/>
    </location>
</feature>
<dbReference type="OrthoDB" id="2293442at2759"/>
<dbReference type="EMBL" id="LT554318">
    <property type="protein sequence ID" value="SAM03983.1"/>
    <property type="molecule type" value="Genomic_DNA"/>
</dbReference>
<keyword evidence="3" id="KW-1185">Reference proteome</keyword>
<evidence type="ECO:0000313" key="3">
    <source>
        <dbReference type="Proteomes" id="UP000078561"/>
    </source>
</evidence>
<evidence type="ECO:0008006" key="4">
    <source>
        <dbReference type="Google" id="ProtNLM"/>
    </source>
</evidence>
<evidence type="ECO:0000256" key="1">
    <source>
        <dbReference type="SAM" id="MobiDB-lite"/>
    </source>
</evidence>
<dbReference type="Proteomes" id="UP000078561">
    <property type="component" value="Unassembled WGS sequence"/>
</dbReference>
<feature type="region of interest" description="Disordered" evidence="1">
    <location>
        <begin position="21"/>
        <end position="56"/>
    </location>
</feature>
<evidence type="ECO:0000313" key="2">
    <source>
        <dbReference type="EMBL" id="SAM03983.1"/>
    </source>
</evidence>